<evidence type="ECO:0000256" key="1">
    <source>
        <dbReference type="ARBA" id="ARBA00007277"/>
    </source>
</evidence>
<feature type="domain" description="GP-PDE" evidence="8">
    <location>
        <begin position="49"/>
        <end position="374"/>
    </location>
</feature>
<evidence type="ECO:0000256" key="2">
    <source>
        <dbReference type="ARBA" id="ARBA00012247"/>
    </source>
</evidence>
<evidence type="ECO:0000313" key="9">
    <source>
        <dbReference type="EMBL" id="SCE97381.1"/>
    </source>
</evidence>
<accession>A0A1C4WN99</accession>
<dbReference type="GO" id="GO:0042597">
    <property type="term" value="C:periplasmic space"/>
    <property type="evidence" value="ECO:0007669"/>
    <property type="project" value="TreeGrafter"/>
</dbReference>
<proteinExistence type="inferred from homology"/>
<feature type="chain" id="PRO_5008707049" description="glycerophosphodiester phosphodiesterase" evidence="7">
    <location>
        <begin position="32"/>
        <end position="380"/>
    </location>
</feature>
<dbReference type="SUPFAM" id="SSF51695">
    <property type="entry name" value="PLC-like phosphodiesterases"/>
    <property type="match status" value="1"/>
</dbReference>
<evidence type="ECO:0000256" key="4">
    <source>
        <dbReference type="ARBA" id="ARBA00022798"/>
    </source>
</evidence>
<evidence type="ECO:0000256" key="7">
    <source>
        <dbReference type="SAM" id="SignalP"/>
    </source>
</evidence>
<name>A0A1C4WN99_9ACTN</name>
<dbReference type="EMBL" id="FMCU01000003">
    <property type="protein sequence ID" value="SCE97381.1"/>
    <property type="molecule type" value="Genomic_DNA"/>
</dbReference>
<keyword evidence="10" id="KW-1185">Reference proteome</keyword>
<dbReference type="OrthoDB" id="9758957at2"/>
<dbReference type="STRING" id="121616.GA0070216_103455"/>
<dbReference type="Pfam" id="PF03009">
    <property type="entry name" value="GDPD"/>
    <property type="match status" value="1"/>
</dbReference>
<dbReference type="InterPro" id="IPR030395">
    <property type="entry name" value="GP_PDE_dom"/>
</dbReference>
<evidence type="ECO:0000256" key="5">
    <source>
        <dbReference type="ARBA" id="ARBA00022801"/>
    </source>
</evidence>
<dbReference type="PROSITE" id="PS51704">
    <property type="entry name" value="GP_PDE"/>
    <property type="match status" value="1"/>
</dbReference>
<protein>
    <recommendedName>
        <fullName evidence="2">glycerophosphodiester phosphodiesterase</fullName>
        <ecNumber evidence="2">3.1.4.46</ecNumber>
    </recommendedName>
</protein>
<dbReference type="EC" id="3.1.4.46" evidence="2"/>
<dbReference type="PANTHER" id="PTHR43620:SF7">
    <property type="entry name" value="GLYCEROPHOSPHODIESTER PHOSPHODIESTERASE GDPD5-RELATED"/>
    <property type="match status" value="1"/>
</dbReference>
<dbReference type="RefSeq" id="WP_091242235.1">
    <property type="nucleotide sequence ID" value="NZ_FMCU01000003.1"/>
</dbReference>
<gene>
    <name evidence="9" type="ORF">GA0070216_103455</name>
</gene>
<keyword evidence="4" id="KW-0319">Glycerol metabolism</keyword>
<sequence>MRRTLSALGVAGALLAVAVAVPVAVPGAASAREDDADRADRADRATHRPVVIGHRGASGYRPEHTLEAYRLAIRLGADYIEPDLVSTRDRVLVARHENEISGTTDVAGRPEFAGRKATKSIDGVPVTGWFTEDFTLAELKTLRAKERLPQVRVANTAFDGRFEVPTFQEVLDLARAESKARGRTIGVYPETKHPSYFASIGLPLEEPLVAVLRRNKLNHRNDPVFIQSFETGNLRKLDRMIDVPLVQLLDATGQPYDLAAAGDPRTYRDLATAAGLRGIAQYADGVGLNKNLIVPRDATGKLLAPTTVIRDAHRHKLVVHAWTFRAENQFLPVDFRIGTDPNARGDITAEYELFLRLGLDGVFADQPDTAVAARAGLSTR</sequence>
<feature type="signal peptide" evidence="7">
    <location>
        <begin position="1"/>
        <end position="31"/>
    </location>
</feature>
<reference evidence="10" key="1">
    <citation type="submission" date="2016-06" db="EMBL/GenBank/DDBJ databases">
        <authorList>
            <person name="Varghese N."/>
            <person name="Submissions Spin"/>
        </authorList>
    </citation>
    <scope>NUCLEOTIDE SEQUENCE [LARGE SCALE GENOMIC DNA]</scope>
    <source>
        <strain evidence="10">DSM 44100</strain>
    </source>
</reference>
<dbReference type="Proteomes" id="UP000198797">
    <property type="component" value="Unassembled WGS sequence"/>
</dbReference>
<dbReference type="GO" id="GO:0008889">
    <property type="term" value="F:glycerophosphodiester phosphodiesterase activity"/>
    <property type="evidence" value="ECO:0007669"/>
    <property type="project" value="UniProtKB-EC"/>
</dbReference>
<evidence type="ECO:0000256" key="6">
    <source>
        <dbReference type="ARBA" id="ARBA00047512"/>
    </source>
</evidence>
<comment type="catalytic activity">
    <reaction evidence="6">
        <text>a sn-glycero-3-phosphodiester + H2O = an alcohol + sn-glycerol 3-phosphate + H(+)</text>
        <dbReference type="Rhea" id="RHEA:12969"/>
        <dbReference type="ChEBI" id="CHEBI:15377"/>
        <dbReference type="ChEBI" id="CHEBI:15378"/>
        <dbReference type="ChEBI" id="CHEBI:30879"/>
        <dbReference type="ChEBI" id="CHEBI:57597"/>
        <dbReference type="ChEBI" id="CHEBI:83408"/>
        <dbReference type="EC" id="3.1.4.46"/>
    </reaction>
</comment>
<dbReference type="PANTHER" id="PTHR43620">
    <property type="entry name" value="GLYCEROPHOSPHORYL DIESTER PHOSPHODIESTERASE"/>
    <property type="match status" value="1"/>
</dbReference>
<organism evidence="9 10">
    <name type="scientific">Micromonospora matsumotoense</name>
    <dbReference type="NCBI Taxonomy" id="121616"/>
    <lineage>
        <taxon>Bacteria</taxon>
        <taxon>Bacillati</taxon>
        <taxon>Actinomycetota</taxon>
        <taxon>Actinomycetes</taxon>
        <taxon>Micromonosporales</taxon>
        <taxon>Micromonosporaceae</taxon>
        <taxon>Micromonospora</taxon>
    </lineage>
</organism>
<dbReference type="GO" id="GO:0006071">
    <property type="term" value="P:glycerol metabolic process"/>
    <property type="evidence" value="ECO:0007669"/>
    <property type="project" value="UniProtKB-KW"/>
</dbReference>
<dbReference type="InterPro" id="IPR017946">
    <property type="entry name" value="PLC-like_Pdiesterase_TIM-brl"/>
</dbReference>
<evidence type="ECO:0000256" key="3">
    <source>
        <dbReference type="ARBA" id="ARBA00022729"/>
    </source>
</evidence>
<keyword evidence="3 7" id="KW-0732">Signal</keyword>
<comment type="similarity">
    <text evidence="1">Belongs to the glycerophosphoryl diester phosphodiesterase family.</text>
</comment>
<dbReference type="AlphaFoldDB" id="A0A1C4WN99"/>
<dbReference type="Gene3D" id="3.20.20.190">
    <property type="entry name" value="Phosphatidylinositol (PI) phosphodiesterase"/>
    <property type="match status" value="1"/>
</dbReference>
<keyword evidence="5" id="KW-0378">Hydrolase</keyword>
<dbReference type="GO" id="GO:0006629">
    <property type="term" value="P:lipid metabolic process"/>
    <property type="evidence" value="ECO:0007669"/>
    <property type="project" value="InterPro"/>
</dbReference>
<evidence type="ECO:0000313" key="10">
    <source>
        <dbReference type="Proteomes" id="UP000198797"/>
    </source>
</evidence>
<evidence type="ECO:0000259" key="8">
    <source>
        <dbReference type="PROSITE" id="PS51704"/>
    </source>
</evidence>
<dbReference type="CDD" id="cd08602">
    <property type="entry name" value="GDPD_ScGlpQ1_like"/>
    <property type="match status" value="1"/>
</dbReference>